<feature type="compositionally biased region" description="Basic residues" evidence="1">
    <location>
        <begin position="21"/>
        <end position="30"/>
    </location>
</feature>
<evidence type="ECO:0000313" key="4">
    <source>
        <dbReference type="WBParaSite" id="SBAD_0001276601-mRNA-1"/>
    </source>
</evidence>
<feature type="region of interest" description="Disordered" evidence="1">
    <location>
        <begin position="1"/>
        <end position="44"/>
    </location>
</feature>
<dbReference type="EMBL" id="UZAM01017551">
    <property type="protein sequence ID" value="VDP47613.1"/>
    <property type="molecule type" value="Genomic_DNA"/>
</dbReference>
<sequence>MGPTKRQCAPAPSSQAAVRRSPAKNCHRGHPPGLGRNLLFPYRP</sequence>
<organism evidence="4">
    <name type="scientific">Soboliphyme baturini</name>
    <dbReference type="NCBI Taxonomy" id="241478"/>
    <lineage>
        <taxon>Eukaryota</taxon>
        <taxon>Metazoa</taxon>
        <taxon>Ecdysozoa</taxon>
        <taxon>Nematoda</taxon>
        <taxon>Enoplea</taxon>
        <taxon>Dorylaimia</taxon>
        <taxon>Dioctophymatida</taxon>
        <taxon>Dioctophymatoidea</taxon>
        <taxon>Soboliphymatidae</taxon>
        <taxon>Soboliphyme</taxon>
    </lineage>
</organism>
<proteinExistence type="predicted"/>
<reference evidence="2 3" key="2">
    <citation type="submission" date="2018-11" db="EMBL/GenBank/DDBJ databases">
        <authorList>
            <consortium name="Pathogen Informatics"/>
        </authorList>
    </citation>
    <scope>NUCLEOTIDE SEQUENCE [LARGE SCALE GENOMIC DNA]</scope>
</reference>
<evidence type="ECO:0000313" key="2">
    <source>
        <dbReference type="EMBL" id="VDP47613.1"/>
    </source>
</evidence>
<name>A0A183J912_9BILA</name>
<gene>
    <name evidence="2" type="ORF">SBAD_LOCUS12360</name>
</gene>
<keyword evidence="3" id="KW-1185">Reference proteome</keyword>
<reference evidence="4" key="1">
    <citation type="submission" date="2016-06" db="UniProtKB">
        <authorList>
            <consortium name="WormBaseParasite"/>
        </authorList>
    </citation>
    <scope>IDENTIFICATION</scope>
</reference>
<evidence type="ECO:0000313" key="3">
    <source>
        <dbReference type="Proteomes" id="UP000270296"/>
    </source>
</evidence>
<dbReference type="WBParaSite" id="SBAD_0001276601-mRNA-1">
    <property type="protein sequence ID" value="SBAD_0001276601-mRNA-1"/>
    <property type="gene ID" value="SBAD_0001276601"/>
</dbReference>
<evidence type="ECO:0000256" key="1">
    <source>
        <dbReference type="SAM" id="MobiDB-lite"/>
    </source>
</evidence>
<accession>A0A183J912</accession>
<dbReference type="Proteomes" id="UP000270296">
    <property type="component" value="Unassembled WGS sequence"/>
</dbReference>
<dbReference type="AlphaFoldDB" id="A0A183J912"/>
<protein>
    <submittedName>
        <fullName evidence="2 4">Uncharacterized protein</fullName>
    </submittedName>
</protein>